<evidence type="ECO:0000313" key="2">
    <source>
        <dbReference type="EMBL" id="MCS2790719.1"/>
    </source>
</evidence>
<evidence type="ECO:0000313" key="3">
    <source>
        <dbReference type="EMBL" id="UVQ75096.1"/>
    </source>
</evidence>
<dbReference type="InterPro" id="IPR032774">
    <property type="entry name" value="WG_beta_rep"/>
</dbReference>
<dbReference type="EMBL" id="JANUTS010000001">
    <property type="protein sequence ID" value="MCS2790719.1"/>
    <property type="molecule type" value="Genomic_DNA"/>
</dbReference>
<dbReference type="EMBL" id="CZAE01000019">
    <property type="protein sequence ID" value="CUP88192.1"/>
    <property type="molecule type" value="Genomic_DNA"/>
</dbReference>
<accession>A0A174RRQ6</accession>
<accession>A0A3E5G8J2</accession>
<dbReference type="Pfam" id="PF14903">
    <property type="entry name" value="WG_beta_rep"/>
    <property type="match status" value="3"/>
</dbReference>
<dbReference type="PANTHER" id="PTHR37841:SF1">
    <property type="entry name" value="DUF3298 DOMAIN-CONTAINING PROTEIN"/>
    <property type="match status" value="1"/>
</dbReference>
<sequence length="169" mass="19295">MMIIDTYPFINGKAVVWVKDSVFTEDNSPVVAKCGLINNIDEFIIPPIYDNIQYIGTDTVAVNIGFKEGKKYQYSGRWGIVDLNNQILVPLKYTDMICWEDGIMFSAEYRRKWGVINIKGEVIIPFKFDWISWPDKNGNIPACKAGKYGCLNMKGNVILPFVYDSVTFK</sequence>
<dbReference type="Proteomes" id="UP001204548">
    <property type="component" value="Unassembled WGS sequence"/>
</dbReference>
<evidence type="ECO:0000313" key="4">
    <source>
        <dbReference type="Proteomes" id="UP000095606"/>
    </source>
</evidence>
<gene>
    <name evidence="1" type="ORF">ERS852461_03629</name>
    <name evidence="2" type="ORF">NXW97_01505</name>
    <name evidence="3" type="ORF">NXY30_01245</name>
</gene>
<dbReference type="Proteomes" id="UP001060104">
    <property type="component" value="Chromosome"/>
</dbReference>
<dbReference type="RefSeq" id="WP_010535412.1">
    <property type="nucleotide sequence ID" value="NZ_CABMFH010000016.1"/>
</dbReference>
<proteinExistence type="predicted"/>
<name>A0A3E5G8J2_9BACE</name>
<dbReference type="AlphaFoldDB" id="A0A3E5G8J2"/>
<dbReference type="GeneID" id="69587396"/>
<reference evidence="2" key="2">
    <citation type="submission" date="2022-08" db="EMBL/GenBank/DDBJ databases">
        <title>Genome Sequencing of Bacteroides fragilis Group Isolates with Nanopore Technology.</title>
        <authorList>
            <person name="Tisza M.J."/>
            <person name="Smith D."/>
            <person name="Dekker J.P."/>
        </authorList>
    </citation>
    <scope>NUCLEOTIDE SEQUENCE</scope>
    <source>
        <strain evidence="2">BFG-351</strain>
        <strain evidence="3">BFG-527</strain>
    </source>
</reference>
<keyword evidence="5" id="KW-1185">Reference proteome</keyword>
<organism evidence="1 4">
    <name type="scientific">Bacteroides faecis</name>
    <dbReference type="NCBI Taxonomy" id="674529"/>
    <lineage>
        <taxon>Bacteria</taxon>
        <taxon>Pseudomonadati</taxon>
        <taxon>Bacteroidota</taxon>
        <taxon>Bacteroidia</taxon>
        <taxon>Bacteroidales</taxon>
        <taxon>Bacteroidaceae</taxon>
        <taxon>Bacteroides</taxon>
    </lineage>
</organism>
<protein>
    <submittedName>
        <fullName evidence="1">KWG Leptospira</fullName>
    </submittedName>
    <submittedName>
        <fullName evidence="2">WG repeat-containing protein</fullName>
    </submittedName>
</protein>
<reference evidence="1 4" key="1">
    <citation type="submission" date="2015-09" db="EMBL/GenBank/DDBJ databases">
        <authorList>
            <consortium name="Pathogen Informatics"/>
        </authorList>
    </citation>
    <scope>NUCLEOTIDE SEQUENCE [LARGE SCALE GENOMIC DNA]</scope>
    <source>
        <strain evidence="1 4">2789STDY5834846</strain>
    </source>
</reference>
<evidence type="ECO:0000313" key="5">
    <source>
        <dbReference type="Proteomes" id="UP001060104"/>
    </source>
</evidence>
<evidence type="ECO:0000313" key="1">
    <source>
        <dbReference type="EMBL" id="CUP88192.1"/>
    </source>
</evidence>
<dbReference type="Proteomes" id="UP000095606">
    <property type="component" value="Unassembled WGS sequence"/>
</dbReference>
<dbReference type="EMBL" id="CP103141">
    <property type="protein sequence ID" value="UVQ75096.1"/>
    <property type="molecule type" value="Genomic_DNA"/>
</dbReference>
<dbReference type="PANTHER" id="PTHR37841">
    <property type="entry name" value="GLR2918 PROTEIN"/>
    <property type="match status" value="1"/>
</dbReference>